<protein>
    <submittedName>
        <fullName evidence="1">Uncharacterized protein</fullName>
    </submittedName>
</protein>
<comment type="caution">
    <text evidence="1">The sequence shown here is derived from an EMBL/GenBank/DDBJ whole genome shotgun (WGS) entry which is preliminary data.</text>
</comment>
<organism evidence="1 2">
    <name type="scientific">Bauhinia variegata</name>
    <name type="common">Purple orchid tree</name>
    <name type="synonym">Phanera variegata</name>
    <dbReference type="NCBI Taxonomy" id="167791"/>
    <lineage>
        <taxon>Eukaryota</taxon>
        <taxon>Viridiplantae</taxon>
        <taxon>Streptophyta</taxon>
        <taxon>Embryophyta</taxon>
        <taxon>Tracheophyta</taxon>
        <taxon>Spermatophyta</taxon>
        <taxon>Magnoliopsida</taxon>
        <taxon>eudicotyledons</taxon>
        <taxon>Gunneridae</taxon>
        <taxon>Pentapetalae</taxon>
        <taxon>rosids</taxon>
        <taxon>fabids</taxon>
        <taxon>Fabales</taxon>
        <taxon>Fabaceae</taxon>
        <taxon>Cercidoideae</taxon>
        <taxon>Cercideae</taxon>
        <taxon>Bauhiniinae</taxon>
        <taxon>Bauhinia</taxon>
    </lineage>
</organism>
<accession>A0ACB9PCU9</accession>
<name>A0ACB9PCU9_BAUVA</name>
<dbReference type="EMBL" id="CM039429">
    <property type="protein sequence ID" value="KAI4346303.1"/>
    <property type="molecule type" value="Genomic_DNA"/>
</dbReference>
<proteinExistence type="predicted"/>
<gene>
    <name evidence="1" type="ORF">L6164_007216</name>
</gene>
<keyword evidence="2" id="KW-1185">Reference proteome</keyword>
<evidence type="ECO:0000313" key="2">
    <source>
        <dbReference type="Proteomes" id="UP000828941"/>
    </source>
</evidence>
<reference evidence="1 2" key="1">
    <citation type="journal article" date="2022" name="DNA Res.">
        <title>Chromosomal-level genome assembly of the orchid tree Bauhinia variegata (Leguminosae; Cercidoideae) supports the allotetraploid origin hypothesis of Bauhinia.</title>
        <authorList>
            <person name="Zhong Y."/>
            <person name="Chen Y."/>
            <person name="Zheng D."/>
            <person name="Pang J."/>
            <person name="Liu Y."/>
            <person name="Luo S."/>
            <person name="Meng S."/>
            <person name="Qian L."/>
            <person name="Wei D."/>
            <person name="Dai S."/>
            <person name="Zhou R."/>
        </authorList>
    </citation>
    <scope>NUCLEOTIDE SEQUENCE [LARGE SCALE GENOMIC DNA]</scope>
    <source>
        <strain evidence="1">BV-YZ2020</strain>
    </source>
</reference>
<dbReference type="Proteomes" id="UP000828941">
    <property type="component" value="Chromosome 4"/>
</dbReference>
<sequence>MSYLDGKRFVGPITPTVLSSRKELYTIPYHDIHWNQARNLCAKKMSMEVIVQILVVILLNESGRRDDKLHKGAINQVRAEFLCLLEKQVKILQKILTIQTS</sequence>
<evidence type="ECO:0000313" key="1">
    <source>
        <dbReference type="EMBL" id="KAI4346303.1"/>
    </source>
</evidence>